<dbReference type="PANTHER" id="PTHR31232:SF18">
    <property type="entry name" value="S-PROTEIN HOMOLOG"/>
    <property type="match status" value="1"/>
</dbReference>
<comment type="caution">
    <text evidence="7">The sequence shown here is derived from an EMBL/GenBank/DDBJ whole genome shotgun (WGS) entry which is preliminary data.</text>
</comment>
<dbReference type="GO" id="GO:0060320">
    <property type="term" value="P:rejection of self pollen"/>
    <property type="evidence" value="ECO:0007669"/>
    <property type="project" value="UniProtKB-KW"/>
</dbReference>
<evidence type="ECO:0000256" key="3">
    <source>
        <dbReference type="ARBA" id="ARBA00022471"/>
    </source>
</evidence>
<sequence length="141" mass="15985">MSMFKKYSSSVVVFVSLLLLWNQGAIVADAKTTVKIVPDYPGSSSFGIHCESRDDDLGSHIITQGSYYSFSFKPSVLPFVSTLFHCSLNWEGRGLSFAIYNEDRDLNSRCSRLCLWKVRKDGVSGYKEGEDNPDMFFPWTR</sequence>
<accession>A0A2I0IZG9</accession>
<keyword evidence="5 6" id="KW-0732">Signal</keyword>
<dbReference type="Pfam" id="PF05938">
    <property type="entry name" value="Self-incomp_S1"/>
    <property type="match status" value="1"/>
</dbReference>
<dbReference type="EMBL" id="PGOL01002248">
    <property type="protein sequence ID" value="PKI49398.1"/>
    <property type="molecule type" value="Genomic_DNA"/>
</dbReference>
<dbReference type="AlphaFoldDB" id="A0A2I0IZG9"/>
<keyword evidence="4 6" id="KW-0964">Secreted</keyword>
<evidence type="ECO:0000313" key="8">
    <source>
        <dbReference type="Proteomes" id="UP000233551"/>
    </source>
</evidence>
<gene>
    <name evidence="7" type="ORF">CRG98_030212</name>
</gene>
<dbReference type="InterPro" id="IPR010264">
    <property type="entry name" value="Self-incomp_S1"/>
</dbReference>
<reference evidence="7 8" key="1">
    <citation type="submission" date="2017-11" db="EMBL/GenBank/DDBJ databases">
        <title>De-novo sequencing of pomegranate (Punica granatum L.) genome.</title>
        <authorList>
            <person name="Akparov Z."/>
            <person name="Amiraslanov A."/>
            <person name="Hajiyeva S."/>
            <person name="Abbasov M."/>
            <person name="Kaur K."/>
            <person name="Hamwieh A."/>
            <person name="Solovyev V."/>
            <person name="Salamov A."/>
            <person name="Braich B."/>
            <person name="Kosarev P."/>
            <person name="Mahmoud A."/>
            <person name="Hajiyev E."/>
            <person name="Babayeva S."/>
            <person name="Izzatullayeva V."/>
            <person name="Mammadov A."/>
            <person name="Mammadov A."/>
            <person name="Sharifova S."/>
            <person name="Ojaghi J."/>
            <person name="Eynullazada K."/>
            <person name="Bayramov B."/>
            <person name="Abdulazimova A."/>
            <person name="Shahmuradov I."/>
        </authorList>
    </citation>
    <scope>NUCLEOTIDE SEQUENCE [LARGE SCALE GENOMIC DNA]</scope>
    <source>
        <strain evidence="8">cv. AG2017</strain>
        <tissue evidence="7">Leaf</tissue>
    </source>
</reference>
<protein>
    <recommendedName>
        <fullName evidence="6">S-protein homolog</fullName>
    </recommendedName>
</protein>
<evidence type="ECO:0000256" key="4">
    <source>
        <dbReference type="ARBA" id="ARBA00022525"/>
    </source>
</evidence>
<keyword evidence="3 6" id="KW-0713">Self-incompatibility</keyword>
<evidence type="ECO:0000256" key="5">
    <source>
        <dbReference type="ARBA" id="ARBA00022729"/>
    </source>
</evidence>
<dbReference type="GO" id="GO:0005576">
    <property type="term" value="C:extracellular region"/>
    <property type="evidence" value="ECO:0007669"/>
    <property type="project" value="UniProtKB-SubCell"/>
</dbReference>
<comment type="similarity">
    <text evidence="2 6">Belongs to the plant self-incompatibility (S1) protein family.</text>
</comment>
<evidence type="ECO:0000256" key="1">
    <source>
        <dbReference type="ARBA" id="ARBA00004613"/>
    </source>
</evidence>
<feature type="chain" id="PRO_5025094104" description="S-protein homolog" evidence="6">
    <location>
        <begin position="31"/>
        <end position="141"/>
    </location>
</feature>
<comment type="subcellular location">
    <subcellularLocation>
        <location evidence="1 6">Secreted</location>
    </subcellularLocation>
</comment>
<feature type="signal peptide" evidence="6">
    <location>
        <begin position="1"/>
        <end position="30"/>
    </location>
</feature>
<evidence type="ECO:0000313" key="7">
    <source>
        <dbReference type="EMBL" id="PKI49398.1"/>
    </source>
</evidence>
<name>A0A2I0IZG9_PUNGR</name>
<proteinExistence type="inferred from homology"/>
<dbReference type="PANTHER" id="PTHR31232">
    <property type="match status" value="1"/>
</dbReference>
<evidence type="ECO:0000256" key="6">
    <source>
        <dbReference type="RuleBase" id="RU367044"/>
    </source>
</evidence>
<keyword evidence="8" id="KW-1185">Reference proteome</keyword>
<dbReference type="Proteomes" id="UP000233551">
    <property type="component" value="Unassembled WGS sequence"/>
</dbReference>
<evidence type="ECO:0000256" key="2">
    <source>
        <dbReference type="ARBA" id="ARBA00005581"/>
    </source>
</evidence>
<organism evidence="7 8">
    <name type="scientific">Punica granatum</name>
    <name type="common">Pomegranate</name>
    <dbReference type="NCBI Taxonomy" id="22663"/>
    <lineage>
        <taxon>Eukaryota</taxon>
        <taxon>Viridiplantae</taxon>
        <taxon>Streptophyta</taxon>
        <taxon>Embryophyta</taxon>
        <taxon>Tracheophyta</taxon>
        <taxon>Spermatophyta</taxon>
        <taxon>Magnoliopsida</taxon>
        <taxon>eudicotyledons</taxon>
        <taxon>Gunneridae</taxon>
        <taxon>Pentapetalae</taxon>
        <taxon>rosids</taxon>
        <taxon>malvids</taxon>
        <taxon>Myrtales</taxon>
        <taxon>Lythraceae</taxon>
        <taxon>Punica</taxon>
    </lineage>
</organism>